<feature type="coiled-coil region" evidence="1">
    <location>
        <begin position="407"/>
        <end position="443"/>
    </location>
</feature>
<feature type="compositionally biased region" description="Basic and acidic residues" evidence="2">
    <location>
        <begin position="290"/>
        <end position="313"/>
    </location>
</feature>
<dbReference type="EMBL" id="RYZI01000077">
    <property type="protein sequence ID" value="RWA11546.1"/>
    <property type="molecule type" value="Genomic_DNA"/>
</dbReference>
<feature type="compositionally biased region" description="Basic and acidic residues" evidence="2">
    <location>
        <begin position="359"/>
        <end position="369"/>
    </location>
</feature>
<feature type="compositionally biased region" description="Low complexity" evidence="2">
    <location>
        <begin position="314"/>
        <end position="326"/>
    </location>
</feature>
<evidence type="ECO:0000256" key="2">
    <source>
        <dbReference type="SAM" id="MobiDB-lite"/>
    </source>
</evidence>
<keyword evidence="4" id="KW-1185">Reference proteome</keyword>
<evidence type="ECO:0000313" key="4">
    <source>
        <dbReference type="Proteomes" id="UP000286045"/>
    </source>
</evidence>
<dbReference type="Proteomes" id="UP000286045">
    <property type="component" value="Unassembled WGS sequence"/>
</dbReference>
<accession>A0A439DB01</accession>
<reference evidence="3 4" key="1">
    <citation type="submission" date="2018-12" db="EMBL/GenBank/DDBJ databases">
        <title>Draft genome sequence of Xylaria grammica IHI A82.</title>
        <authorList>
            <person name="Buettner E."/>
            <person name="Kellner H."/>
        </authorList>
    </citation>
    <scope>NUCLEOTIDE SEQUENCE [LARGE SCALE GENOMIC DNA]</scope>
    <source>
        <strain evidence="3 4">IHI A82</strain>
    </source>
</reference>
<gene>
    <name evidence="3" type="ORF">EKO27_g3589</name>
</gene>
<name>A0A439DB01_9PEZI</name>
<evidence type="ECO:0000313" key="3">
    <source>
        <dbReference type="EMBL" id="RWA11546.1"/>
    </source>
</evidence>
<dbReference type="STRING" id="363999.A0A439DB01"/>
<protein>
    <submittedName>
        <fullName evidence="3">Uncharacterized protein</fullName>
    </submittedName>
</protein>
<feature type="compositionally biased region" description="Pro residues" evidence="2">
    <location>
        <begin position="375"/>
        <end position="385"/>
    </location>
</feature>
<dbReference type="AlphaFoldDB" id="A0A439DB01"/>
<feature type="compositionally biased region" description="Polar residues" evidence="2">
    <location>
        <begin position="336"/>
        <end position="352"/>
    </location>
</feature>
<organism evidence="3 4">
    <name type="scientific">Xylaria grammica</name>
    <dbReference type="NCBI Taxonomy" id="363999"/>
    <lineage>
        <taxon>Eukaryota</taxon>
        <taxon>Fungi</taxon>
        <taxon>Dikarya</taxon>
        <taxon>Ascomycota</taxon>
        <taxon>Pezizomycotina</taxon>
        <taxon>Sordariomycetes</taxon>
        <taxon>Xylariomycetidae</taxon>
        <taxon>Xylariales</taxon>
        <taxon>Xylariaceae</taxon>
        <taxon>Xylaria</taxon>
    </lineage>
</organism>
<sequence length="567" mass="63432">MKRQQSFHDMPSKRHCLSPQVMLGPREHQYQVSPWPSNGGQLQGHLPQQPVEQSYYHSNNISNNGINNGINNSINHNINAFRPNNSFYGFMGGSTPMQYAPGQHTPIQHTPVQYTPVQYPPVQYPPVQYPPVQYPPVQYPPQQFTPQQFTPAQLESVTMTPYIEFGNDDINNYIMPSCISDIQNNSFETNYTTQNQHSVSQFCPVPQPTSRPETEQRLWEPQQTFRCAANMPGTSADVNTTHSTHNGGNIPNKVPIELPECYAPGPCILAVRGERPESQDADGFDLIAIGRREPAAKNKEQPETRPIRKEEQRQPPQSNKPKNPQKPAEEKRRKTTSCQTALEPGSSQSGSGDNPPQSDSKDSPPKSDSENNSPRPGPENNPPSPNLTDNLPQSDSKYAQLGKLGIVAKWLDEQKQYKALMEEERKEKEREEEEQRARALQQLGNISEYGANCYFHLPQMAPGSRALAIYVGSPRPEWIRAQGAAAAGKRLEVHAMRRPKSNGVEYKLVESGASAQQMMESPAFRFSDIQLDTNFARMKKQTVAEWVLYLLDAITEKAGSGTKSAST</sequence>
<comment type="caution">
    <text evidence="3">The sequence shown here is derived from an EMBL/GenBank/DDBJ whole genome shotgun (WGS) entry which is preliminary data.</text>
</comment>
<proteinExistence type="predicted"/>
<feature type="region of interest" description="Disordered" evidence="2">
    <location>
        <begin position="287"/>
        <end position="395"/>
    </location>
</feature>
<evidence type="ECO:0000256" key="1">
    <source>
        <dbReference type="SAM" id="Coils"/>
    </source>
</evidence>
<keyword evidence="1" id="KW-0175">Coiled coil</keyword>